<gene>
    <name evidence="2" type="ORF">Q9R08_00920</name>
</gene>
<dbReference type="InterPro" id="IPR002347">
    <property type="entry name" value="SDR_fam"/>
</dbReference>
<evidence type="ECO:0000256" key="1">
    <source>
        <dbReference type="ARBA" id="ARBA00006484"/>
    </source>
</evidence>
<protein>
    <submittedName>
        <fullName evidence="2">SDR family oxidoreductase</fullName>
        <ecNumber evidence="2">1.-.-.-</ecNumber>
    </submittedName>
</protein>
<dbReference type="InterPro" id="IPR020904">
    <property type="entry name" value="Sc_DH/Rdtase_CS"/>
</dbReference>
<sequence>MTFQRVALVTGGANGIGAAIGAHLARHGLRVVLADRDERVRATAARIGAEALLMDVADPASIARGGIAELDVLVNCAAIAPAAGLGDDGLLDEFSRTLDVNVRGILAVVTAFLPQLRRSSSARILNIGSVQGFAAAAGSIAYATSKGAVNSLTKALAVDLADAGILVNALAPGFTDTAMALLSDGTSEYDTEWFRDVYVRHGRVPLRRPASPDEIAEAAGFLVSEKNTYVTGAILPVDGGLLATF</sequence>
<keyword evidence="3" id="KW-1185">Reference proteome</keyword>
<dbReference type="InterPro" id="IPR036291">
    <property type="entry name" value="NAD(P)-bd_dom_sf"/>
</dbReference>
<dbReference type="PROSITE" id="PS00061">
    <property type="entry name" value="ADH_SHORT"/>
    <property type="match status" value="1"/>
</dbReference>
<dbReference type="SUPFAM" id="SSF51735">
    <property type="entry name" value="NAD(P)-binding Rossmann-fold domains"/>
    <property type="match status" value="1"/>
</dbReference>
<dbReference type="GO" id="GO:0016491">
    <property type="term" value="F:oxidoreductase activity"/>
    <property type="evidence" value="ECO:0007669"/>
    <property type="project" value="UniProtKB-KW"/>
</dbReference>
<dbReference type="PANTHER" id="PTHR42760">
    <property type="entry name" value="SHORT-CHAIN DEHYDROGENASES/REDUCTASES FAMILY MEMBER"/>
    <property type="match status" value="1"/>
</dbReference>
<dbReference type="EMBL" id="JAVFWO010000001">
    <property type="protein sequence ID" value="MDQ7876528.1"/>
    <property type="molecule type" value="Genomic_DNA"/>
</dbReference>
<evidence type="ECO:0000313" key="2">
    <source>
        <dbReference type="EMBL" id="MDQ7876528.1"/>
    </source>
</evidence>
<dbReference type="PRINTS" id="PR00081">
    <property type="entry name" value="GDHRDH"/>
</dbReference>
<dbReference type="CDD" id="cd05233">
    <property type="entry name" value="SDR_c"/>
    <property type="match status" value="1"/>
</dbReference>
<dbReference type="Proteomes" id="UP001235133">
    <property type="component" value="Unassembled WGS sequence"/>
</dbReference>
<dbReference type="Pfam" id="PF13561">
    <property type="entry name" value="adh_short_C2"/>
    <property type="match status" value="1"/>
</dbReference>
<dbReference type="RefSeq" id="WP_308865928.1">
    <property type="nucleotide sequence ID" value="NZ_JAVFWO010000001.1"/>
</dbReference>
<proteinExistence type="inferred from homology"/>
<reference evidence="2 3" key="1">
    <citation type="submission" date="2023-08" db="EMBL/GenBank/DDBJ databases">
        <title>Microbacterium psychrotolerans sp. nov., a psychrotolerant bacterium isolated from soil in Heilongjiang Province, China.</title>
        <authorList>
            <person name="An P."/>
            <person name="Zhao D."/>
            <person name="Xiang H."/>
        </authorList>
    </citation>
    <scope>NUCLEOTIDE SEQUENCE [LARGE SCALE GENOMIC DNA]</scope>
    <source>
        <strain evidence="2 3">QXD-8</strain>
    </source>
</reference>
<comment type="similarity">
    <text evidence="1">Belongs to the short-chain dehydrogenases/reductases (SDR) family.</text>
</comment>
<dbReference type="PANTHER" id="PTHR42760:SF135">
    <property type="entry name" value="BLL7886 PROTEIN"/>
    <property type="match status" value="1"/>
</dbReference>
<accession>A0ABU0YXN8</accession>
<comment type="caution">
    <text evidence="2">The sequence shown here is derived from an EMBL/GenBank/DDBJ whole genome shotgun (WGS) entry which is preliminary data.</text>
</comment>
<dbReference type="EC" id="1.-.-.-" evidence="2"/>
<evidence type="ECO:0000313" key="3">
    <source>
        <dbReference type="Proteomes" id="UP001235133"/>
    </source>
</evidence>
<keyword evidence="2" id="KW-0560">Oxidoreductase</keyword>
<dbReference type="Gene3D" id="3.40.50.720">
    <property type="entry name" value="NAD(P)-binding Rossmann-like Domain"/>
    <property type="match status" value="1"/>
</dbReference>
<organism evidence="2 3">
    <name type="scientific">Microbacterium psychrotolerans</name>
    <dbReference type="NCBI Taxonomy" id="3068321"/>
    <lineage>
        <taxon>Bacteria</taxon>
        <taxon>Bacillati</taxon>
        <taxon>Actinomycetota</taxon>
        <taxon>Actinomycetes</taxon>
        <taxon>Micrococcales</taxon>
        <taxon>Microbacteriaceae</taxon>
        <taxon>Microbacterium</taxon>
    </lineage>
</organism>
<name>A0ABU0YXN8_9MICO</name>
<dbReference type="PRINTS" id="PR00080">
    <property type="entry name" value="SDRFAMILY"/>
</dbReference>